<evidence type="ECO:0000313" key="2">
    <source>
        <dbReference type="Proteomes" id="UP001595697"/>
    </source>
</evidence>
<comment type="caution">
    <text evidence="1">The sequence shown here is derived from an EMBL/GenBank/DDBJ whole genome shotgun (WGS) entry which is preliminary data.</text>
</comment>
<sequence length="148" mass="16514">MQVVRREHSGMAGGTECLIWLTPRPDEDFPNRLLNELLAISSPVGLGNIEAASRRRDALNAIIIQGVGIASLNNHGERRSDESYYFDYVNGHRIKVFYYPNGIPVTGDETDEDMLYLLHKGQACIVSLEFEKSYGEGALENAVRLALM</sequence>
<name>A0ABV8E4U2_9HYPH</name>
<proteinExistence type="predicted"/>
<protein>
    <submittedName>
        <fullName evidence="1">Uncharacterized protein</fullName>
    </submittedName>
</protein>
<dbReference type="Proteomes" id="UP001595697">
    <property type="component" value="Unassembled WGS sequence"/>
</dbReference>
<dbReference type="EMBL" id="JBHSBD010000016">
    <property type="protein sequence ID" value="MFC3967468.1"/>
    <property type="molecule type" value="Genomic_DNA"/>
</dbReference>
<dbReference type="RefSeq" id="WP_247259317.1">
    <property type="nucleotide sequence ID" value="NZ_JALJQZ010000002.1"/>
</dbReference>
<reference evidence="2" key="1">
    <citation type="journal article" date="2019" name="Int. J. Syst. Evol. Microbiol.">
        <title>The Global Catalogue of Microorganisms (GCM) 10K type strain sequencing project: providing services to taxonomists for standard genome sequencing and annotation.</title>
        <authorList>
            <consortium name="The Broad Institute Genomics Platform"/>
            <consortium name="The Broad Institute Genome Sequencing Center for Infectious Disease"/>
            <person name="Wu L."/>
            <person name="Ma J."/>
        </authorList>
    </citation>
    <scope>NUCLEOTIDE SEQUENCE [LARGE SCALE GENOMIC DNA]</scope>
    <source>
        <strain evidence="2">TBRC 5781</strain>
    </source>
</reference>
<evidence type="ECO:0000313" key="1">
    <source>
        <dbReference type="EMBL" id="MFC3967468.1"/>
    </source>
</evidence>
<accession>A0ABV8E4U2</accession>
<keyword evidence="2" id="KW-1185">Reference proteome</keyword>
<organism evidence="1 2">
    <name type="scientific">Rhizobium lemnae</name>
    <dbReference type="NCBI Taxonomy" id="1214924"/>
    <lineage>
        <taxon>Bacteria</taxon>
        <taxon>Pseudomonadati</taxon>
        <taxon>Pseudomonadota</taxon>
        <taxon>Alphaproteobacteria</taxon>
        <taxon>Hyphomicrobiales</taxon>
        <taxon>Rhizobiaceae</taxon>
        <taxon>Rhizobium/Agrobacterium group</taxon>
        <taxon>Rhizobium</taxon>
    </lineage>
</organism>
<gene>
    <name evidence="1" type="ORF">ACFOVS_04865</name>
</gene>